<dbReference type="EMBL" id="MIKE01000022">
    <property type="protein sequence ID" value="OHT45840.1"/>
    <property type="molecule type" value="Genomic_DNA"/>
</dbReference>
<accession>A0A1S1J7R9</accession>
<reference evidence="3 5" key="3">
    <citation type="submission" date="2016-11" db="EMBL/GenBank/DDBJ databases">
        <title>Whole genomes of Flavobacteriaceae.</title>
        <authorList>
            <person name="Stine C."/>
            <person name="Li C."/>
            <person name="Tadesse D."/>
        </authorList>
    </citation>
    <scope>NUCLEOTIDE SEQUENCE [LARGE SCALE GENOMIC DNA]</scope>
    <source>
        <strain evidence="3 5">ATCC BAA-2541</strain>
    </source>
</reference>
<dbReference type="EMBL" id="MUHG01000026">
    <property type="protein sequence ID" value="OXB17101.1"/>
    <property type="molecule type" value="Genomic_DNA"/>
</dbReference>
<keyword evidence="5" id="KW-1185">Reference proteome</keyword>
<evidence type="ECO:0000313" key="2">
    <source>
        <dbReference type="EMBL" id="OHT45840.1"/>
    </source>
</evidence>
<dbReference type="RefSeq" id="WP_070907090.1">
    <property type="nucleotide sequence ID" value="NZ_MIKE01000022.1"/>
</dbReference>
<dbReference type="Proteomes" id="UP000198319">
    <property type="component" value="Unassembled WGS sequence"/>
</dbReference>
<evidence type="ECO:0000313" key="4">
    <source>
        <dbReference type="Proteomes" id="UP000180252"/>
    </source>
</evidence>
<evidence type="ECO:0000313" key="3">
    <source>
        <dbReference type="EMBL" id="OXB17101.1"/>
    </source>
</evidence>
<proteinExistence type="predicted"/>
<dbReference type="STRING" id="1278819.BHE19_08400"/>
<sequence>MKTKICIITLIILSILSCRQNDENKNKLSDQKKSAAKTFEQKEKKRLEKRAEIEKQDRIDNLKLDKVLSEALKIAIQNIGKDKFQKKYTVKTDQDYNIKVEMNMDNHFTKNAPHLIIWRYGADKLCIDIYSKNGKKLKKVLSHDEWSMTYRNDTIRDINGDGLKDFVVNWYGSVGCCLKAFSNVYLLRKDNKSFSTDFEFINPTFSPKEKIIRGICYGHPAETEMYKYKWNGEAVDTIEFVSYEKNIKDQKTGKIIISKNRSYNNKKIIERLNSVPNEYQKIEGYDWFTGNLDNN</sequence>
<keyword evidence="1" id="KW-0175">Coiled coil</keyword>
<dbReference type="AlphaFoldDB" id="A0A1S1J7R9"/>
<name>A0A1S1J7R9_9FLAO</name>
<protein>
    <submittedName>
        <fullName evidence="2">Uncharacterized protein</fullName>
    </submittedName>
</protein>
<comment type="caution">
    <text evidence="2">The sequence shown here is derived from an EMBL/GenBank/DDBJ whole genome shotgun (WGS) entry which is preliminary data.</text>
</comment>
<dbReference type="NCBIfam" id="NF047539">
    <property type="entry name" value="XAC2610_fam"/>
    <property type="match status" value="1"/>
</dbReference>
<dbReference type="InterPro" id="IPR058087">
    <property type="entry name" value="XAC2610_dom"/>
</dbReference>
<reference evidence="4" key="1">
    <citation type="submission" date="2016-09" db="EMBL/GenBank/DDBJ databases">
        <authorList>
            <person name="Chen S."/>
            <person name="Walker E."/>
        </authorList>
    </citation>
    <scope>NUCLEOTIDE SEQUENCE [LARGE SCALE GENOMIC DNA]</scope>
    <source>
        <strain evidence="4">MSU</strain>
    </source>
</reference>
<dbReference type="Proteomes" id="UP000180252">
    <property type="component" value="Unassembled WGS sequence"/>
</dbReference>
<evidence type="ECO:0000256" key="1">
    <source>
        <dbReference type="SAM" id="Coils"/>
    </source>
</evidence>
<reference evidence="2" key="2">
    <citation type="submission" date="2016-09" db="EMBL/GenBank/DDBJ databases">
        <authorList>
            <person name="Capua I."/>
            <person name="De Benedictis P."/>
            <person name="Joannis T."/>
            <person name="Lombin L.H."/>
            <person name="Cattoli G."/>
        </authorList>
    </citation>
    <scope>NUCLEOTIDE SEQUENCE [LARGE SCALE GENOMIC DNA]</scope>
    <source>
        <strain evidence="2">MSU</strain>
    </source>
</reference>
<dbReference type="OrthoDB" id="680081at2"/>
<organism evidence="2 4">
    <name type="scientific">Flavobacterium tructae</name>
    <dbReference type="NCBI Taxonomy" id="1114873"/>
    <lineage>
        <taxon>Bacteria</taxon>
        <taxon>Pseudomonadati</taxon>
        <taxon>Bacteroidota</taxon>
        <taxon>Flavobacteriia</taxon>
        <taxon>Flavobacteriales</taxon>
        <taxon>Flavobacteriaceae</taxon>
        <taxon>Flavobacterium</taxon>
    </lineage>
</organism>
<gene>
    <name evidence="3" type="ORF">B0A71_17690</name>
    <name evidence="2" type="ORF">BHE19_08400</name>
</gene>
<dbReference type="PROSITE" id="PS51257">
    <property type="entry name" value="PROKAR_LIPOPROTEIN"/>
    <property type="match status" value="1"/>
</dbReference>
<feature type="coiled-coil region" evidence="1">
    <location>
        <begin position="25"/>
        <end position="57"/>
    </location>
</feature>
<evidence type="ECO:0000313" key="5">
    <source>
        <dbReference type="Proteomes" id="UP000198319"/>
    </source>
</evidence>